<dbReference type="EC" id="3.2.1.52" evidence="7"/>
<proteinExistence type="inferred from homology"/>
<evidence type="ECO:0000256" key="9">
    <source>
        <dbReference type="SAM" id="SignalP"/>
    </source>
</evidence>
<dbReference type="SUPFAM" id="SSF55545">
    <property type="entry name" value="beta-N-acetylhexosaminidase-like domain"/>
    <property type="match status" value="1"/>
</dbReference>
<evidence type="ECO:0000313" key="12">
    <source>
        <dbReference type="EMBL" id="KAJ3478818.1"/>
    </source>
</evidence>
<dbReference type="GO" id="GO:0004563">
    <property type="term" value="F:beta-N-acetylhexosaminidase activity"/>
    <property type="evidence" value="ECO:0007669"/>
    <property type="project" value="UniProtKB-EC"/>
</dbReference>
<evidence type="ECO:0000259" key="10">
    <source>
        <dbReference type="Pfam" id="PF00728"/>
    </source>
</evidence>
<feature type="signal peptide" evidence="9">
    <location>
        <begin position="1"/>
        <end position="18"/>
    </location>
</feature>
<feature type="chain" id="PRO_5042125354" description="Beta-hexosaminidase" evidence="9">
    <location>
        <begin position="19"/>
        <end position="592"/>
    </location>
</feature>
<accession>A0AAD5UX16</accession>
<evidence type="ECO:0000256" key="1">
    <source>
        <dbReference type="ARBA" id="ARBA00001231"/>
    </source>
</evidence>
<dbReference type="InterPro" id="IPR017853">
    <property type="entry name" value="GH"/>
</dbReference>
<comment type="similarity">
    <text evidence="2 7">Belongs to the glycosyl hydrolase 20 family.</text>
</comment>
<evidence type="ECO:0000256" key="3">
    <source>
        <dbReference type="ARBA" id="ARBA00022729"/>
    </source>
</evidence>
<dbReference type="GO" id="GO:0030203">
    <property type="term" value="P:glycosaminoglycan metabolic process"/>
    <property type="evidence" value="ECO:0007669"/>
    <property type="project" value="TreeGrafter"/>
</dbReference>
<dbReference type="Pfam" id="PF00728">
    <property type="entry name" value="Glyco_hydro_20"/>
    <property type="match status" value="1"/>
</dbReference>
<dbReference type="Proteomes" id="UP001212997">
    <property type="component" value="Unassembled WGS sequence"/>
</dbReference>
<organism evidence="12 13">
    <name type="scientific">Meripilus lineatus</name>
    <dbReference type="NCBI Taxonomy" id="2056292"/>
    <lineage>
        <taxon>Eukaryota</taxon>
        <taxon>Fungi</taxon>
        <taxon>Dikarya</taxon>
        <taxon>Basidiomycota</taxon>
        <taxon>Agaricomycotina</taxon>
        <taxon>Agaricomycetes</taxon>
        <taxon>Polyporales</taxon>
        <taxon>Meripilaceae</taxon>
        <taxon>Meripilus</taxon>
    </lineage>
</organism>
<keyword evidence="5" id="KW-0325">Glycoprotein</keyword>
<feature type="domain" description="Beta-hexosaminidase eukaryotic type N-terminal" evidence="11">
    <location>
        <begin position="19"/>
        <end position="151"/>
    </location>
</feature>
<dbReference type="SUPFAM" id="SSF51445">
    <property type="entry name" value="(Trans)glycosidases"/>
    <property type="match status" value="1"/>
</dbReference>
<evidence type="ECO:0000313" key="13">
    <source>
        <dbReference type="Proteomes" id="UP001212997"/>
    </source>
</evidence>
<dbReference type="InterPro" id="IPR029018">
    <property type="entry name" value="Hex-like_dom2"/>
</dbReference>
<dbReference type="PIRSF" id="PIRSF001093">
    <property type="entry name" value="B-hxosamndse_ab_euk"/>
    <property type="match status" value="1"/>
</dbReference>
<evidence type="ECO:0000256" key="5">
    <source>
        <dbReference type="ARBA" id="ARBA00023180"/>
    </source>
</evidence>
<name>A0AAD5UX16_9APHY</name>
<comment type="catalytic activity">
    <reaction evidence="1 7">
        <text>Hydrolysis of terminal non-reducing N-acetyl-D-hexosamine residues in N-acetyl-beta-D-hexosaminides.</text>
        <dbReference type="EC" id="3.2.1.52"/>
    </reaction>
</comment>
<dbReference type="InterPro" id="IPR029019">
    <property type="entry name" value="HEX_eukaryotic_N"/>
</dbReference>
<dbReference type="PANTHER" id="PTHR22600">
    <property type="entry name" value="BETA-HEXOSAMINIDASE"/>
    <property type="match status" value="1"/>
</dbReference>
<evidence type="ECO:0000256" key="4">
    <source>
        <dbReference type="ARBA" id="ARBA00022801"/>
    </source>
</evidence>
<dbReference type="GO" id="GO:0016020">
    <property type="term" value="C:membrane"/>
    <property type="evidence" value="ECO:0007669"/>
    <property type="project" value="TreeGrafter"/>
</dbReference>
<gene>
    <name evidence="12" type="ORF">NLI96_g9489</name>
</gene>
<keyword evidence="13" id="KW-1185">Reference proteome</keyword>
<dbReference type="EMBL" id="JANAWD010000482">
    <property type="protein sequence ID" value="KAJ3478818.1"/>
    <property type="molecule type" value="Genomic_DNA"/>
</dbReference>
<keyword evidence="4 7" id="KW-0378">Hydrolase</keyword>
<dbReference type="AlphaFoldDB" id="A0AAD5UX16"/>
<evidence type="ECO:0000256" key="8">
    <source>
        <dbReference type="PIRSR" id="PIRSR001093-1"/>
    </source>
</evidence>
<dbReference type="InterPro" id="IPR015883">
    <property type="entry name" value="Glyco_hydro_20_cat"/>
</dbReference>
<keyword evidence="6 7" id="KW-0326">Glycosidase</keyword>
<dbReference type="GO" id="GO:0005975">
    <property type="term" value="P:carbohydrate metabolic process"/>
    <property type="evidence" value="ECO:0007669"/>
    <property type="project" value="InterPro"/>
</dbReference>
<dbReference type="Gene3D" id="3.30.379.10">
    <property type="entry name" value="Chitobiase/beta-hexosaminidase domain 2-like"/>
    <property type="match status" value="1"/>
</dbReference>
<comment type="caution">
    <text evidence="12">The sequence shown here is derived from an EMBL/GenBank/DDBJ whole genome shotgun (WGS) entry which is preliminary data.</text>
</comment>
<sequence>MLCLKLATVLVSISGALALWPIPTSLQTGNTTIKLSAGFKITVNLPRAPSDLHDAIERTASFLRNDKLGRLVVGRGESDRTQVQKAKRLSTLTLSLEHGATTRSISEESMLPIGTRLEGYSLHLPSDGSPASLTANSTLGLLRGLTTFEQLWYALDDDIYTLEAPVSITDSPAYPYRGLMLDTSRNFFPLELPGFTEVASKGAYSSSMIYSTNDIQDIVSYAGSRGIDVLVEIDTPGHTAAIGASHPEHVACSQASPWSDFAGEPPAGQIRMASPATTNFTAELLSSAAKLFPSTLFSTGGDEVNNNCYLSDAETQEILSSTGQTLEEALSKFMVSTHGALMRMGKTPVVWEEMVLEHNVTLSNETVVMYALTHVPYHLPVVTLASRVWISSEHAASIASKNFRLVHGPSDYFYLDCGAGEWIGNDPTGNSWCDPFKTWQKAYTFDPLANIPQEQHHLVLGGQQLLWTEQSSPTNLDSIVWPRAATSAEVFWTGANFPDGSPRNVETALPRLHDFRFRMVQRGIGAIALQPLCYDQYVWNNKLVLKMELLGGCHNIWTRVAVTDARIIPPEFFMGHRALVVGGPAVIIRDLE</sequence>
<feature type="domain" description="Glycoside hydrolase family 20 catalytic" evidence="10">
    <location>
        <begin position="188"/>
        <end position="494"/>
    </location>
</feature>
<dbReference type="Gene3D" id="3.20.20.80">
    <property type="entry name" value="Glycosidases"/>
    <property type="match status" value="1"/>
</dbReference>
<dbReference type="PANTHER" id="PTHR22600:SF26">
    <property type="entry name" value="BETA-N-ACETYLHEXOSAMINIDASE"/>
    <property type="match status" value="1"/>
</dbReference>
<evidence type="ECO:0000256" key="2">
    <source>
        <dbReference type="ARBA" id="ARBA00006285"/>
    </source>
</evidence>
<keyword evidence="3 9" id="KW-0732">Signal</keyword>
<feature type="active site" description="Proton donor" evidence="8">
    <location>
        <position position="303"/>
    </location>
</feature>
<dbReference type="InterPro" id="IPR025705">
    <property type="entry name" value="Beta_hexosaminidase_sua/sub"/>
</dbReference>
<protein>
    <recommendedName>
        <fullName evidence="7">Beta-hexosaminidase</fullName>
        <ecNumber evidence="7">3.2.1.52</ecNumber>
    </recommendedName>
</protein>
<evidence type="ECO:0000256" key="6">
    <source>
        <dbReference type="ARBA" id="ARBA00023295"/>
    </source>
</evidence>
<dbReference type="Pfam" id="PF14845">
    <property type="entry name" value="Glycohydro_20b2"/>
    <property type="match status" value="1"/>
</dbReference>
<evidence type="ECO:0000259" key="11">
    <source>
        <dbReference type="Pfam" id="PF14845"/>
    </source>
</evidence>
<reference evidence="12" key="1">
    <citation type="submission" date="2022-07" db="EMBL/GenBank/DDBJ databases">
        <title>Genome Sequence of Physisporinus lineatus.</title>
        <authorList>
            <person name="Buettner E."/>
        </authorList>
    </citation>
    <scope>NUCLEOTIDE SEQUENCE</scope>
    <source>
        <strain evidence="12">VT162</strain>
    </source>
</reference>
<dbReference type="PRINTS" id="PR00738">
    <property type="entry name" value="GLHYDRLASE20"/>
</dbReference>
<evidence type="ECO:0000256" key="7">
    <source>
        <dbReference type="PIRNR" id="PIRNR001093"/>
    </source>
</evidence>